<dbReference type="STRING" id="53406.SAMN05421553_2693"/>
<feature type="transmembrane region" description="Helical" evidence="1">
    <location>
        <begin position="36"/>
        <end position="57"/>
    </location>
</feature>
<evidence type="ECO:0000256" key="1">
    <source>
        <dbReference type="SAM" id="Phobius"/>
    </source>
</evidence>
<dbReference type="OrthoDB" id="6199484at2"/>
<keyword evidence="1" id="KW-1133">Transmembrane helix</keyword>
<feature type="transmembrane region" description="Helical" evidence="1">
    <location>
        <begin position="127"/>
        <end position="145"/>
    </location>
</feature>
<sequence>MQYSTAFSDAVLALACLACAIVIGKARKHYGEADQPALFCALLGFILPAAAAAVGVVRFGIDPGAQAAHLWLSQASSFLGLPLLGAAALAFGRGWQWSRANWGRILLGLCAFFELFRQMNQLEDYRLLLNLATLLLILYAGAVQWPKRAPLAAAIAVVGLFLLAGLGVGTQGFIGSIRRVDLFHALLTPAYPLLTWLLLSLTGSAKGGRTEENPVKTL</sequence>
<evidence type="ECO:0000313" key="2">
    <source>
        <dbReference type="EMBL" id="SED45656.1"/>
    </source>
</evidence>
<protein>
    <submittedName>
        <fullName evidence="2">Uncharacterized protein</fullName>
    </submittedName>
</protein>
<dbReference type="AlphaFoldDB" id="A0A1H5ATQ1"/>
<dbReference type="RefSeq" id="WP_090381863.1">
    <property type="nucleotide sequence ID" value="NZ_CP156749.1"/>
</dbReference>
<feature type="transmembrane region" description="Helical" evidence="1">
    <location>
        <begin position="182"/>
        <end position="199"/>
    </location>
</feature>
<keyword evidence="1" id="KW-0472">Membrane</keyword>
<keyword evidence="1" id="KW-0812">Transmembrane</keyword>
<reference evidence="3" key="1">
    <citation type="submission" date="2016-10" db="EMBL/GenBank/DDBJ databases">
        <authorList>
            <person name="Varghese N."/>
            <person name="Submissions S."/>
        </authorList>
    </citation>
    <scope>NUCLEOTIDE SEQUENCE [LARGE SCALE GENOMIC DNA]</scope>
    <source>
        <strain evidence="3">DSM 12111</strain>
    </source>
</reference>
<name>A0A1H5ATQ1_PSEAG</name>
<accession>A0A1H5ATQ1</accession>
<evidence type="ECO:0000313" key="3">
    <source>
        <dbReference type="Proteomes" id="UP000242849"/>
    </source>
</evidence>
<dbReference type="Proteomes" id="UP000242849">
    <property type="component" value="Unassembled WGS sequence"/>
</dbReference>
<proteinExistence type="predicted"/>
<feature type="transmembrane region" description="Helical" evidence="1">
    <location>
        <begin position="69"/>
        <end position="91"/>
    </location>
</feature>
<dbReference type="EMBL" id="FNSC01000001">
    <property type="protein sequence ID" value="SED45656.1"/>
    <property type="molecule type" value="Genomic_DNA"/>
</dbReference>
<organism evidence="2 3">
    <name type="scientific">Pseudomonas anguilliseptica</name>
    <dbReference type="NCBI Taxonomy" id="53406"/>
    <lineage>
        <taxon>Bacteria</taxon>
        <taxon>Pseudomonadati</taxon>
        <taxon>Pseudomonadota</taxon>
        <taxon>Gammaproteobacteria</taxon>
        <taxon>Pseudomonadales</taxon>
        <taxon>Pseudomonadaceae</taxon>
        <taxon>Pseudomonas</taxon>
    </lineage>
</organism>
<gene>
    <name evidence="2" type="ORF">SAMN05421553_2693</name>
</gene>
<feature type="transmembrane region" description="Helical" evidence="1">
    <location>
        <begin position="151"/>
        <end position="170"/>
    </location>
</feature>
<keyword evidence="3" id="KW-1185">Reference proteome</keyword>